<gene>
    <name evidence="1" type="ORF">BV22DRAFT_1199540</name>
</gene>
<name>A0ACB8B0X5_9AGAM</name>
<sequence length="265" mass="27855">MALVPTLAGQILEEMDAHTRALVEPPSDGESGAGSVSVSYLGGNRNWVDQGAGSSGMWSNVGGVFGSGSALHPRDFLASTGAHLSDSITTTSSQKSDAGSAVPSTHSAVPSTYSASSSACSSARSHVQLWKDVQMLSMSLPLPPSCTSFTPTHLALLALQRRVSSVSPRRGSSIQASYARTPPSPMRMVKGHRAGRVLDIEALEVPGVPLGWVERVHGAPPALPTFISHSQDDLFDDSDLTHQTSPPRTTPISDATEVRFLTLSW</sequence>
<comment type="caution">
    <text evidence="1">The sequence shown here is derived from an EMBL/GenBank/DDBJ whole genome shotgun (WGS) entry which is preliminary data.</text>
</comment>
<proteinExistence type="predicted"/>
<organism evidence="1 2">
    <name type="scientific">Leucogyrophana mollusca</name>
    <dbReference type="NCBI Taxonomy" id="85980"/>
    <lineage>
        <taxon>Eukaryota</taxon>
        <taxon>Fungi</taxon>
        <taxon>Dikarya</taxon>
        <taxon>Basidiomycota</taxon>
        <taxon>Agaricomycotina</taxon>
        <taxon>Agaricomycetes</taxon>
        <taxon>Agaricomycetidae</taxon>
        <taxon>Boletales</taxon>
        <taxon>Boletales incertae sedis</taxon>
        <taxon>Leucogyrophana</taxon>
    </lineage>
</organism>
<reference evidence="1" key="1">
    <citation type="journal article" date="2021" name="New Phytol.">
        <title>Evolutionary innovations through gain and loss of genes in the ectomycorrhizal Boletales.</title>
        <authorList>
            <person name="Wu G."/>
            <person name="Miyauchi S."/>
            <person name="Morin E."/>
            <person name="Kuo A."/>
            <person name="Drula E."/>
            <person name="Varga T."/>
            <person name="Kohler A."/>
            <person name="Feng B."/>
            <person name="Cao Y."/>
            <person name="Lipzen A."/>
            <person name="Daum C."/>
            <person name="Hundley H."/>
            <person name="Pangilinan J."/>
            <person name="Johnson J."/>
            <person name="Barry K."/>
            <person name="LaButti K."/>
            <person name="Ng V."/>
            <person name="Ahrendt S."/>
            <person name="Min B."/>
            <person name="Choi I.G."/>
            <person name="Park H."/>
            <person name="Plett J.M."/>
            <person name="Magnuson J."/>
            <person name="Spatafora J.W."/>
            <person name="Nagy L.G."/>
            <person name="Henrissat B."/>
            <person name="Grigoriev I.V."/>
            <person name="Yang Z.L."/>
            <person name="Xu J."/>
            <person name="Martin F.M."/>
        </authorList>
    </citation>
    <scope>NUCLEOTIDE SEQUENCE</scope>
    <source>
        <strain evidence="1">KUC20120723A-06</strain>
    </source>
</reference>
<evidence type="ECO:0000313" key="1">
    <source>
        <dbReference type="EMBL" id="KAH7919330.1"/>
    </source>
</evidence>
<keyword evidence="2" id="KW-1185">Reference proteome</keyword>
<accession>A0ACB8B0X5</accession>
<dbReference type="Proteomes" id="UP000790709">
    <property type="component" value="Unassembled WGS sequence"/>
</dbReference>
<protein>
    <submittedName>
        <fullName evidence="1">Uncharacterized protein</fullName>
    </submittedName>
</protein>
<evidence type="ECO:0000313" key="2">
    <source>
        <dbReference type="Proteomes" id="UP000790709"/>
    </source>
</evidence>
<dbReference type="EMBL" id="MU266670">
    <property type="protein sequence ID" value="KAH7919330.1"/>
    <property type="molecule type" value="Genomic_DNA"/>
</dbReference>